<dbReference type="Proteomes" id="UP000747791">
    <property type="component" value="Unassembled WGS sequence"/>
</dbReference>
<feature type="transmembrane region" description="Helical" evidence="1">
    <location>
        <begin position="296"/>
        <end position="315"/>
    </location>
</feature>
<feature type="transmembrane region" description="Helical" evidence="1">
    <location>
        <begin position="43"/>
        <end position="64"/>
    </location>
</feature>
<keyword evidence="1" id="KW-0472">Membrane</keyword>
<feature type="transmembrane region" description="Helical" evidence="1">
    <location>
        <begin position="205"/>
        <end position="225"/>
    </location>
</feature>
<dbReference type="Pfam" id="PF07399">
    <property type="entry name" value="Na_H_antiport_3"/>
    <property type="match status" value="1"/>
</dbReference>
<reference evidence="4 5" key="1">
    <citation type="submission" date="2018-10" db="EMBL/GenBank/DDBJ databases">
        <title>Iterative Subtractive Binning of Freshwater Chronoseries Metagenomes Recovers Nearly Complete Genomes from over Four Hundred Novel Species.</title>
        <authorList>
            <person name="Rodriguez-R L.M."/>
            <person name="Tsementzi D."/>
            <person name="Luo C."/>
            <person name="Konstantinidis K.T."/>
        </authorList>
    </citation>
    <scope>NUCLEOTIDE SEQUENCE [LARGE SCALE GENOMIC DNA]</scope>
    <source>
        <strain evidence="4">WB7_2B_003</strain>
        <strain evidence="2">WB8_1A_003</strain>
        <strain evidence="3">WB8_2A_004</strain>
    </source>
</reference>
<name>A0A845S7V1_9PROT</name>
<gene>
    <name evidence="4" type="ORF">EBV78_00670</name>
    <name evidence="2" type="ORF">EBX29_01255</name>
    <name evidence="3" type="ORF">EBX74_02365</name>
</gene>
<keyword evidence="1" id="KW-1133">Transmembrane helix</keyword>
<dbReference type="EMBL" id="RGOB01000051">
    <property type="protein sequence ID" value="NCU53134.1"/>
    <property type="molecule type" value="Genomic_DNA"/>
</dbReference>
<proteinExistence type="predicted"/>
<evidence type="ECO:0000313" key="2">
    <source>
        <dbReference type="EMBL" id="NCU50392.1"/>
    </source>
</evidence>
<dbReference type="AlphaFoldDB" id="A0A845S7V1"/>
<sequence length="419" mass="47288">MKIELINIVSAAIFFLAIIHTFSTKFFEKLAIRYRNHGKLFHLLSEVEVVFGFWAAILICFLCINNSFDYTMKYLEEQDYTEPLFIFVIMVIAASKPILDFCLYLILQISKLLPANRSLVIFFITISFVPLLGSFITEPAAMTLAALLLKDYYFSKKISSNLMYATIAVLFVNVSIGGTLTPYAAPPILMVADKWDWNLLFMLKTFGWKSSLAVILNALLITLFYSKELKYLKQDYQKDIKNSKPTIATIIHMLFLIAVVYYIHHPILFLGLFIFFIGFAHVYSKYQNKLFLREGLLVGFFLAGLIILGGQQKWWLQPLIKNLTSDIMYYGVTVLTAVTDNAALTYLGSLVDGLTDELKYALVAGAVTGGGLTVIANAPNPAGYSILKNNFENKTISPLKLFLFAIPPTLVAVLFFKFL</sequence>
<feature type="transmembrane region" description="Helical" evidence="1">
    <location>
        <begin position="268"/>
        <end position="284"/>
    </location>
</feature>
<feature type="transmembrane region" description="Helical" evidence="1">
    <location>
        <begin position="161"/>
        <end position="185"/>
    </location>
</feature>
<evidence type="ECO:0000313" key="3">
    <source>
        <dbReference type="EMBL" id="NCU53134.1"/>
    </source>
</evidence>
<feature type="transmembrane region" description="Helical" evidence="1">
    <location>
        <begin position="5"/>
        <end position="23"/>
    </location>
</feature>
<organism evidence="4 5">
    <name type="scientific">Candidatus Fonsibacter lacus</name>
    <dbReference type="NCBI Taxonomy" id="2576439"/>
    <lineage>
        <taxon>Bacteria</taxon>
        <taxon>Pseudomonadati</taxon>
        <taxon>Pseudomonadota</taxon>
        <taxon>Alphaproteobacteria</taxon>
        <taxon>Candidatus Pelagibacterales</taxon>
        <taxon>Candidatus Pelagibacterales incertae sedis</taxon>
        <taxon>Candidatus Fonsibacter</taxon>
    </lineage>
</organism>
<feature type="transmembrane region" description="Helical" evidence="1">
    <location>
        <begin position="399"/>
        <end position="418"/>
    </location>
</feature>
<accession>A0A845S7V1</accession>
<feature type="transmembrane region" description="Helical" evidence="1">
    <location>
        <begin position="84"/>
        <end position="107"/>
    </location>
</feature>
<dbReference type="Proteomes" id="UP000699985">
    <property type="component" value="Unassembled WGS sequence"/>
</dbReference>
<evidence type="ECO:0000313" key="5">
    <source>
        <dbReference type="Proteomes" id="UP000572953"/>
    </source>
</evidence>
<keyword evidence="1" id="KW-0812">Transmembrane</keyword>
<feature type="transmembrane region" description="Helical" evidence="1">
    <location>
        <begin position="327"/>
        <end position="348"/>
    </location>
</feature>
<feature type="transmembrane region" description="Helical" evidence="1">
    <location>
        <begin position="119"/>
        <end position="149"/>
    </location>
</feature>
<dbReference type="EMBL" id="RGMI01000034">
    <property type="protein sequence ID" value="NCU50392.1"/>
    <property type="molecule type" value="Genomic_DNA"/>
</dbReference>
<feature type="transmembrane region" description="Helical" evidence="1">
    <location>
        <begin position="246"/>
        <end position="262"/>
    </location>
</feature>
<dbReference type="InterPro" id="IPR009978">
    <property type="entry name" value="Na_H_antiport_3"/>
</dbReference>
<protein>
    <recommendedName>
        <fullName evidence="6">Na+/H+ antiporter</fullName>
    </recommendedName>
</protein>
<evidence type="ECO:0000313" key="4">
    <source>
        <dbReference type="EMBL" id="NCU62602.1"/>
    </source>
</evidence>
<evidence type="ECO:0000256" key="1">
    <source>
        <dbReference type="SAM" id="Phobius"/>
    </source>
</evidence>
<dbReference type="EMBL" id="RGGN01000010">
    <property type="protein sequence ID" value="NCU62602.1"/>
    <property type="molecule type" value="Genomic_DNA"/>
</dbReference>
<feature type="transmembrane region" description="Helical" evidence="1">
    <location>
        <begin position="360"/>
        <end position="379"/>
    </location>
</feature>
<dbReference type="Proteomes" id="UP000572953">
    <property type="component" value="Unassembled WGS sequence"/>
</dbReference>
<comment type="caution">
    <text evidence="4">The sequence shown here is derived from an EMBL/GenBank/DDBJ whole genome shotgun (WGS) entry which is preliminary data.</text>
</comment>
<evidence type="ECO:0008006" key="6">
    <source>
        <dbReference type="Google" id="ProtNLM"/>
    </source>
</evidence>